<dbReference type="Pfam" id="PF13668">
    <property type="entry name" value="Ferritin_2"/>
    <property type="match status" value="1"/>
</dbReference>
<gene>
    <name evidence="3" type="ORF">EVJ58_g5694</name>
</gene>
<proteinExistence type="predicted"/>
<feature type="region of interest" description="Disordered" evidence="1">
    <location>
        <begin position="262"/>
        <end position="299"/>
    </location>
</feature>
<feature type="compositionally biased region" description="Basic and acidic residues" evidence="1">
    <location>
        <begin position="262"/>
        <end position="291"/>
    </location>
</feature>
<name>A0A4Y9YC26_9APHY</name>
<evidence type="ECO:0000313" key="4">
    <source>
        <dbReference type="Proteomes" id="UP000298390"/>
    </source>
</evidence>
<feature type="signal peptide" evidence="2">
    <location>
        <begin position="1"/>
        <end position="18"/>
    </location>
</feature>
<protein>
    <recommendedName>
        <fullName evidence="5">Ferritin-like domain-containing protein</fullName>
    </recommendedName>
</protein>
<evidence type="ECO:0008006" key="5">
    <source>
        <dbReference type="Google" id="ProtNLM"/>
    </source>
</evidence>
<evidence type="ECO:0000313" key="3">
    <source>
        <dbReference type="EMBL" id="TFY59560.1"/>
    </source>
</evidence>
<dbReference type="PANTHER" id="PTHR38705:SF1">
    <property type="entry name" value="PROTEIN RDS1"/>
    <property type="match status" value="1"/>
</dbReference>
<dbReference type="AlphaFoldDB" id="A0A4Y9YC26"/>
<dbReference type="EMBL" id="SEKV01000298">
    <property type="protein sequence ID" value="TFY59560.1"/>
    <property type="molecule type" value="Genomic_DNA"/>
</dbReference>
<keyword evidence="2" id="KW-0732">Signal</keyword>
<organism evidence="3 4">
    <name type="scientific">Rhodofomes roseus</name>
    <dbReference type="NCBI Taxonomy" id="34475"/>
    <lineage>
        <taxon>Eukaryota</taxon>
        <taxon>Fungi</taxon>
        <taxon>Dikarya</taxon>
        <taxon>Basidiomycota</taxon>
        <taxon>Agaricomycotina</taxon>
        <taxon>Agaricomycetes</taxon>
        <taxon>Polyporales</taxon>
        <taxon>Rhodofomes</taxon>
    </lineage>
</organism>
<accession>A0A4Y9YC26</accession>
<sequence>MLFSTVLIALSSVWLAAAAPARRSTPAAVTDTSIMQYALTLEHIEHAFYVQGLEQYDAQAFADAGYEPWVRGRFAQIREHERTHVDFLRGQLGENAPEPCNYSYPYTDIPSWVSLSQTLEEVGAAAYMGAALFVHSQDVLSASLVRFLRVSDRAVEIDDWRHQAISHIEARQAGWVSSAIRNEQPWDGDFETPLYFSGIWSLAVGFITSCPQTNPDLPVQSFPRADGDARIAGDGREHHRLVQQHGAGDGRLPNVHGVAPQHDHDVHGHPRGRRDNCAGRPARDGVRGSGEEHDDDDERCDDVEWAGGVVVPVWLVCDRGRVGRCMP</sequence>
<dbReference type="InterPro" id="IPR039254">
    <property type="entry name" value="Rds1"/>
</dbReference>
<dbReference type="Proteomes" id="UP000298390">
    <property type="component" value="Unassembled WGS sequence"/>
</dbReference>
<dbReference type="STRING" id="34475.A0A4Y9YC26"/>
<dbReference type="PANTHER" id="PTHR38705">
    <property type="entry name" value="PROTEIN RDS1"/>
    <property type="match status" value="1"/>
</dbReference>
<dbReference type="SUPFAM" id="SSF47240">
    <property type="entry name" value="Ferritin-like"/>
    <property type="match status" value="1"/>
</dbReference>
<reference evidence="3 4" key="1">
    <citation type="submission" date="2019-01" db="EMBL/GenBank/DDBJ databases">
        <title>Genome sequencing of the rare red list fungi Fomitopsis rosea.</title>
        <authorList>
            <person name="Buettner E."/>
            <person name="Kellner H."/>
        </authorList>
    </citation>
    <scope>NUCLEOTIDE SEQUENCE [LARGE SCALE GENOMIC DNA]</scope>
    <source>
        <strain evidence="3 4">DSM 105464</strain>
    </source>
</reference>
<dbReference type="InterPro" id="IPR009078">
    <property type="entry name" value="Ferritin-like_SF"/>
</dbReference>
<evidence type="ECO:0000256" key="2">
    <source>
        <dbReference type="SAM" id="SignalP"/>
    </source>
</evidence>
<evidence type="ECO:0000256" key="1">
    <source>
        <dbReference type="SAM" id="MobiDB-lite"/>
    </source>
</evidence>
<comment type="caution">
    <text evidence="3">The sequence shown here is derived from an EMBL/GenBank/DDBJ whole genome shotgun (WGS) entry which is preliminary data.</text>
</comment>
<feature type="chain" id="PRO_5021264265" description="Ferritin-like domain-containing protein" evidence="2">
    <location>
        <begin position="19"/>
        <end position="327"/>
    </location>
</feature>